<gene>
    <name evidence="1" type="ORF">Vadar_033083</name>
</gene>
<evidence type="ECO:0000313" key="1">
    <source>
        <dbReference type="EMBL" id="KAH7836139.1"/>
    </source>
</evidence>
<dbReference type="EMBL" id="CM037152">
    <property type="protein sequence ID" value="KAH7836139.1"/>
    <property type="molecule type" value="Genomic_DNA"/>
</dbReference>
<dbReference type="Proteomes" id="UP000828048">
    <property type="component" value="Chromosome 2"/>
</dbReference>
<proteinExistence type="predicted"/>
<evidence type="ECO:0000313" key="2">
    <source>
        <dbReference type="Proteomes" id="UP000828048"/>
    </source>
</evidence>
<comment type="caution">
    <text evidence="1">The sequence shown here is derived from an EMBL/GenBank/DDBJ whole genome shotgun (WGS) entry which is preliminary data.</text>
</comment>
<keyword evidence="2" id="KW-1185">Reference proteome</keyword>
<reference evidence="1 2" key="1">
    <citation type="journal article" date="2021" name="Hortic Res">
        <title>High-quality reference genome and annotation aids understanding of berry development for evergreen blueberry (Vaccinium darrowii).</title>
        <authorList>
            <person name="Yu J."/>
            <person name="Hulse-Kemp A.M."/>
            <person name="Babiker E."/>
            <person name="Staton M."/>
        </authorList>
    </citation>
    <scope>NUCLEOTIDE SEQUENCE [LARGE SCALE GENOMIC DNA]</scope>
    <source>
        <strain evidence="2">cv. NJ 8807/NJ 8810</strain>
        <tissue evidence="1">Young leaf</tissue>
    </source>
</reference>
<accession>A0ACB7X6H7</accession>
<organism evidence="1 2">
    <name type="scientific">Vaccinium darrowii</name>
    <dbReference type="NCBI Taxonomy" id="229202"/>
    <lineage>
        <taxon>Eukaryota</taxon>
        <taxon>Viridiplantae</taxon>
        <taxon>Streptophyta</taxon>
        <taxon>Embryophyta</taxon>
        <taxon>Tracheophyta</taxon>
        <taxon>Spermatophyta</taxon>
        <taxon>Magnoliopsida</taxon>
        <taxon>eudicotyledons</taxon>
        <taxon>Gunneridae</taxon>
        <taxon>Pentapetalae</taxon>
        <taxon>asterids</taxon>
        <taxon>Ericales</taxon>
        <taxon>Ericaceae</taxon>
        <taxon>Vaccinioideae</taxon>
        <taxon>Vaccinieae</taxon>
        <taxon>Vaccinium</taxon>
    </lineage>
</organism>
<sequence length="300" mass="32871">MASGWVKSLQCKSRARALDDVVDHHHNQSSTTTSTPRVHHHLLSSSSSSCSKSVQNLKDVIIETAKHNHHNNKPRKKKKKKPKQQPPPPPPPSQPQASQKSNDQLPIAATRHSRALTELPEGHPSRNVVEIIFHTSWSPKYSFSGRVEMVFKVQNPPRTLARFEEYREAVKSISSCCDSNARCVADGNELMRFQCLLGPPSADCATGGAFWAFNGCRKGAICTFSGSGEAHESSGGGGGRRAMLVCRVIAGRVCDQFGFDSKSKEEEGRLGFNSVSGECGELLVFDSRAVLPCFLIIYQL</sequence>
<protein>
    <submittedName>
        <fullName evidence="1">Uncharacterized protein</fullName>
    </submittedName>
</protein>
<name>A0ACB7X6H7_9ERIC</name>